<reference evidence="2" key="1">
    <citation type="submission" date="2023-03" db="EMBL/GenBank/DDBJ databases">
        <title>Massive genome expansion in bonnet fungi (Mycena s.s.) driven by repeated elements and novel gene families across ecological guilds.</title>
        <authorList>
            <consortium name="Lawrence Berkeley National Laboratory"/>
            <person name="Harder C.B."/>
            <person name="Miyauchi S."/>
            <person name="Viragh M."/>
            <person name="Kuo A."/>
            <person name="Thoen E."/>
            <person name="Andreopoulos B."/>
            <person name="Lu D."/>
            <person name="Skrede I."/>
            <person name="Drula E."/>
            <person name="Henrissat B."/>
            <person name="Morin E."/>
            <person name="Kohler A."/>
            <person name="Barry K."/>
            <person name="LaButti K."/>
            <person name="Morin E."/>
            <person name="Salamov A."/>
            <person name="Lipzen A."/>
            <person name="Mereny Z."/>
            <person name="Hegedus B."/>
            <person name="Baldrian P."/>
            <person name="Stursova M."/>
            <person name="Weitz H."/>
            <person name="Taylor A."/>
            <person name="Grigoriev I.V."/>
            <person name="Nagy L.G."/>
            <person name="Martin F."/>
            <person name="Kauserud H."/>
        </authorList>
    </citation>
    <scope>NUCLEOTIDE SEQUENCE</scope>
    <source>
        <strain evidence="2">CBHHK182m</strain>
    </source>
</reference>
<feature type="compositionally biased region" description="Polar residues" evidence="1">
    <location>
        <begin position="854"/>
        <end position="869"/>
    </location>
</feature>
<feature type="region of interest" description="Disordered" evidence="1">
    <location>
        <begin position="175"/>
        <end position="204"/>
    </location>
</feature>
<gene>
    <name evidence="2" type="ORF">B0H16DRAFT_1861813</name>
</gene>
<feature type="compositionally biased region" description="Low complexity" evidence="1">
    <location>
        <begin position="294"/>
        <end position="309"/>
    </location>
</feature>
<proteinExistence type="predicted"/>
<evidence type="ECO:0000256" key="1">
    <source>
        <dbReference type="SAM" id="MobiDB-lite"/>
    </source>
</evidence>
<feature type="compositionally biased region" description="Polar residues" evidence="1">
    <location>
        <begin position="194"/>
        <end position="204"/>
    </location>
</feature>
<name>A0AAD7N1L1_9AGAR</name>
<evidence type="ECO:0000313" key="2">
    <source>
        <dbReference type="EMBL" id="KAJ7741687.1"/>
    </source>
</evidence>
<protein>
    <submittedName>
        <fullName evidence="2">Uncharacterized protein</fullName>
    </submittedName>
</protein>
<feature type="compositionally biased region" description="Basic residues" evidence="1">
    <location>
        <begin position="310"/>
        <end position="323"/>
    </location>
</feature>
<feature type="compositionally biased region" description="Low complexity" evidence="1">
    <location>
        <begin position="175"/>
        <end position="188"/>
    </location>
</feature>
<sequence>MVESKWRATSQRGSCTAFRWPLPTTTSTSTSPTPGRKRRRRPRQRRCHALGAPYTLRVVFQKTPPSCSQTPARKHRLANTAATLANDILASVKTFWRTSSTLLDQQHALRTPNVPLPSSSYQFFESLIASPPRIWLRLTPPPRHRSLARSSMTDLSCPTPPARMPAALAMLPSSFGGPSRRPSTPPLSVHADVGNSNTAAGNTVPPQRAAIYRRMRTPTQYPCSACVRRLRRGPADAVQLPSAHLPADSVRALSSLPPLLPCSPPNPPLPPLLECNKAAAPQPAPSHEPLPADSPRSLLPFLPLSPSARRLAHAQRASPHRIARAPYPRTPFDSRPRPSHATASHAPRTRAAARTHEARMTGLHNTLQPHAPCLRRAHPLSRNAAPSRASCARFVRTTHRDTHARTSPTPRVPALDLRNLCRNLRAQGVHARAPYLSTTTSVRSTRLASPPSHRACNAQLLCQRRICADKPPALASNDTSGALRAAAAHSNCNACVTGIESPRAVAWFSLPRTPHPSTSDARACTSASHPHARHRRLDLTPARWHVTLAAVVPSGGACACAFARPSQPHTRRIHTRAPPPCTTSTPARVAESRAALDSGGGGGVLHLHTRMRMRRAFESPRRLCLYPRPHLHYLIVPVPCLNVHARPAGAKLDVCARARRVPALGLISLSPTLPHPFPHRSAPSRTHAVPARTIESSANGTRTRTRRLISLILLVTHAPPSLSAFQGAARAPNNTAHLTPAIRVLRLRAPLAPAAPAFALTLVSVLDAAAAVARALRTAPAPIFPPQTPDSSLNIAQLAQSPHSDAFDVPEPLALDAVPSKALPGSEHLYPAGAGKRGIRRRPGSQRAPPLNARPSSSPAPDPQTQTHSRPAYPASLASVNSYTSQSSTSKRNSTSSISARRNSKPRDSTGAARAPGSRTTSHLRAVHPAVFVPLASAAAHCAPSPPHAPPHAPPRAHQLMRTPQMALVVPDARRLTPLGDFARREPARASSLRVRFVCAPLRRTASHIPVSTALPMPTRRALSSRLYLSTNHLDSHIAPQVRLPRTPPPRTSTSRTHLHCVRRWTAPSDLSGS</sequence>
<feature type="region of interest" description="Disordered" evidence="1">
    <location>
        <begin position="17"/>
        <end position="44"/>
    </location>
</feature>
<organism evidence="2 3">
    <name type="scientific">Mycena metata</name>
    <dbReference type="NCBI Taxonomy" id="1033252"/>
    <lineage>
        <taxon>Eukaryota</taxon>
        <taxon>Fungi</taxon>
        <taxon>Dikarya</taxon>
        <taxon>Basidiomycota</taxon>
        <taxon>Agaricomycotina</taxon>
        <taxon>Agaricomycetes</taxon>
        <taxon>Agaricomycetidae</taxon>
        <taxon>Agaricales</taxon>
        <taxon>Marasmiineae</taxon>
        <taxon>Mycenaceae</taxon>
        <taxon>Mycena</taxon>
    </lineage>
</organism>
<dbReference type="AlphaFoldDB" id="A0AAD7N1L1"/>
<keyword evidence="3" id="KW-1185">Reference proteome</keyword>
<dbReference type="EMBL" id="JARKIB010000098">
    <property type="protein sequence ID" value="KAJ7741687.1"/>
    <property type="molecule type" value="Genomic_DNA"/>
</dbReference>
<accession>A0AAD7N1L1</accession>
<feature type="compositionally biased region" description="Basic residues" evidence="1">
    <location>
        <begin position="35"/>
        <end position="44"/>
    </location>
</feature>
<feature type="compositionally biased region" description="Low complexity" evidence="1">
    <location>
        <begin position="19"/>
        <end position="34"/>
    </location>
</feature>
<evidence type="ECO:0000313" key="3">
    <source>
        <dbReference type="Proteomes" id="UP001215598"/>
    </source>
</evidence>
<comment type="caution">
    <text evidence="2">The sequence shown here is derived from an EMBL/GenBank/DDBJ whole genome shotgun (WGS) entry which is preliminary data.</text>
</comment>
<feature type="region of interest" description="Disordered" evidence="1">
    <location>
        <begin position="823"/>
        <end position="924"/>
    </location>
</feature>
<dbReference type="Proteomes" id="UP001215598">
    <property type="component" value="Unassembled WGS sequence"/>
</dbReference>
<feature type="region of interest" description="Disordered" evidence="1">
    <location>
        <begin position="273"/>
        <end position="355"/>
    </location>
</feature>
<feature type="compositionally biased region" description="Low complexity" evidence="1">
    <location>
        <begin position="879"/>
        <end position="899"/>
    </location>
</feature>